<comment type="caution">
    <text evidence="7">The sequence shown here is derived from an EMBL/GenBank/DDBJ whole genome shotgun (WGS) entry which is preliminary data.</text>
</comment>
<feature type="domain" description="FAD-binding PCMH-type" evidence="6">
    <location>
        <begin position="84"/>
        <end position="267"/>
    </location>
</feature>
<dbReference type="Pfam" id="PF08031">
    <property type="entry name" value="BBE"/>
    <property type="match status" value="1"/>
</dbReference>
<dbReference type="EMBL" id="JBBPHU010000004">
    <property type="protein sequence ID" value="KAK7518482.1"/>
    <property type="molecule type" value="Genomic_DNA"/>
</dbReference>
<keyword evidence="8" id="KW-1185">Reference proteome</keyword>
<feature type="chain" id="PRO_5045987188" description="FAD-binding PCMH-type domain-containing protein" evidence="5">
    <location>
        <begin position="20"/>
        <end position="553"/>
    </location>
</feature>
<organism evidence="7 8">
    <name type="scientific">Phyllosticta citriasiana</name>
    <dbReference type="NCBI Taxonomy" id="595635"/>
    <lineage>
        <taxon>Eukaryota</taxon>
        <taxon>Fungi</taxon>
        <taxon>Dikarya</taxon>
        <taxon>Ascomycota</taxon>
        <taxon>Pezizomycotina</taxon>
        <taxon>Dothideomycetes</taxon>
        <taxon>Dothideomycetes incertae sedis</taxon>
        <taxon>Botryosphaeriales</taxon>
        <taxon>Phyllostictaceae</taxon>
        <taxon>Phyllosticta</taxon>
    </lineage>
</organism>
<keyword evidence="2" id="KW-0285">Flavoprotein</keyword>
<protein>
    <recommendedName>
        <fullName evidence="6">FAD-binding PCMH-type domain-containing protein</fullName>
    </recommendedName>
</protein>
<dbReference type="Pfam" id="PF01565">
    <property type="entry name" value="FAD_binding_4"/>
    <property type="match status" value="1"/>
</dbReference>
<dbReference type="InterPro" id="IPR016166">
    <property type="entry name" value="FAD-bd_PCMH"/>
</dbReference>
<evidence type="ECO:0000256" key="4">
    <source>
        <dbReference type="ARBA" id="ARBA00023002"/>
    </source>
</evidence>
<dbReference type="PANTHER" id="PTHR42973">
    <property type="entry name" value="BINDING OXIDOREDUCTASE, PUTATIVE (AFU_ORTHOLOGUE AFUA_1G17690)-RELATED"/>
    <property type="match status" value="1"/>
</dbReference>
<dbReference type="PANTHER" id="PTHR42973:SF54">
    <property type="entry name" value="FAD-BINDING PCMH-TYPE DOMAIN-CONTAINING PROTEIN"/>
    <property type="match status" value="1"/>
</dbReference>
<dbReference type="InterPro" id="IPR036318">
    <property type="entry name" value="FAD-bd_PCMH-like_sf"/>
</dbReference>
<gene>
    <name evidence="7" type="ORF">IWZ03DRAFT_309791</name>
</gene>
<evidence type="ECO:0000256" key="1">
    <source>
        <dbReference type="ARBA" id="ARBA00005466"/>
    </source>
</evidence>
<evidence type="ECO:0000313" key="8">
    <source>
        <dbReference type="Proteomes" id="UP001363622"/>
    </source>
</evidence>
<dbReference type="InterPro" id="IPR016169">
    <property type="entry name" value="FAD-bd_PCMH_sub2"/>
</dbReference>
<dbReference type="InterPro" id="IPR006094">
    <property type="entry name" value="Oxid_FAD_bind_N"/>
</dbReference>
<dbReference type="Gene3D" id="3.30.465.10">
    <property type="match status" value="1"/>
</dbReference>
<dbReference type="Gene3D" id="3.40.462.20">
    <property type="match status" value="1"/>
</dbReference>
<evidence type="ECO:0000259" key="6">
    <source>
        <dbReference type="PROSITE" id="PS51387"/>
    </source>
</evidence>
<feature type="signal peptide" evidence="5">
    <location>
        <begin position="1"/>
        <end position="19"/>
    </location>
</feature>
<dbReference type="InterPro" id="IPR012951">
    <property type="entry name" value="BBE"/>
</dbReference>
<dbReference type="PROSITE" id="PS51387">
    <property type="entry name" value="FAD_PCMH"/>
    <property type="match status" value="1"/>
</dbReference>
<keyword evidence="5" id="KW-0732">Signal</keyword>
<accession>A0ABR1KNX2</accession>
<reference evidence="7 8" key="1">
    <citation type="submission" date="2024-04" db="EMBL/GenBank/DDBJ databases">
        <title>Phyllosticta paracitricarpa is synonymous to the EU quarantine fungus P. citricarpa based on phylogenomic analyses.</title>
        <authorList>
            <consortium name="Lawrence Berkeley National Laboratory"/>
            <person name="Van Ingen-Buijs V.A."/>
            <person name="Van Westerhoven A.C."/>
            <person name="Haridas S."/>
            <person name="Skiadas P."/>
            <person name="Martin F."/>
            <person name="Groenewald J.Z."/>
            <person name="Crous P.W."/>
            <person name="Seidl M.F."/>
        </authorList>
    </citation>
    <scope>NUCLEOTIDE SEQUENCE [LARGE SCALE GENOMIC DNA]</scope>
    <source>
        <strain evidence="7 8">CBS 123371</strain>
    </source>
</reference>
<dbReference type="SUPFAM" id="SSF56176">
    <property type="entry name" value="FAD-binding/transporter-associated domain-like"/>
    <property type="match status" value="1"/>
</dbReference>
<sequence>MAPVIHSLLWLGFLSTANAATAWQQSNYTFPVPESQANAFSSESFSTKSDAIAAIKNALGNVTIAGAGDFEYGQTIARIWTNQRKTYPDLIVYPETSEHVSTLMQFYSKAHPFWGDDGFAIMGGGHGDWGGAQSPSVVLDLQRISKTEIMTHPPKNSSEYAILKIGGGAEAGDVYDALDGTGWAFLGPRAASIGVGGFILGGGIAFQTNRYGVANDNLVGLEIVLLNGDIVYANPYNEHSDLFWACTGAGWLGFGVVTNFFIRANPDPGSVYVGTIAWAEDQAAQVFEKTADFFEHNDNPDAFPALLYYLKDPTNIQALVPLRERKFTFQLNALYFGGDQKKFNETYGQFYEGASSITFQEYSLKTLQQYLLTNYPYGYNRLFYGKSHTNSTVGFYEKTFAIYKETVNGMIARGEDPGHTLWVDEYVFPHWNGAGPNTDSDTAWPHSTSAHITLTSGEWTNNSLTEYMYDRDENYMLAYLRDFQNGLGEPDIYDYPNYIAQYSKTAEIWGEQNFKRLLDIKAKYDPECLLNRGRVIATDACRAKGLANTFADS</sequence>
<comment type="similarity">
    <text evidence="1">Belongs to the oxygen-dependent FAD-linked oxidoreductase family.</text>
</comment>
<name>A0ABR1KNX2_9PEZI</name>
<keyword evidence="3" id="KW-0274">FAD</keyword>
<keyword evidence="4" id="KW-0560">Oxidoreductase</keyword>
<dbReference type="InterPro" id="IPR050416">
    <property type="entry name" value="FAD-linked_Oxidoreductase"/>
</dbReference>
<evidence type="ECO:0000256" key="5">
    <source>
        <dbReference type="SAM" id="SignalP"/>
    </source>
</evidence>
<proteinExistence type="inferred from homology"/>
<evidence type="ECO:0000256" key="3">
    <source>
        <dbReference type="ARBA" id="ARBA00022827"/>
    </source>
</evidence>
<dbReference type="Proteomes" id="UP001363622">
    <property type="component" value="Unassembled WGS sequence"/>
</dbReference>
<evidence type="ECO:0000313" key="7">
    <source>
        <dbReference type="EMBL" id="KAK7518482.1"/>
    </source>
</evidence>
<evidence type="ECO:0000256" key="2">
    <source>
        <dbReference type="ARBA" id="ARBA00022630"/>
    </source>
</evidence>